<proteinExistence type="predicted"/>
<dbReference type="EMBL" id="FNHB01000009">
    <property type="protein sequence ID" value="SDM92530.1"/>
    <property type="molecule type" value="Genomic_DNA"/>
</dbReference>
<gene>
    <name evidence="1" type="ORF">SAMN04488502_1097</name>
</gene>
<sequence>MLKKMYSTELKLEIVQNIYKDNSFLNEYKQLTAMVQFFRVGFQKT</sequence>
<evidence type="ECO:0000313" key="1">
    <source>
        <dbReference type="EMBL" id="SDM92530.1"/>
    </source>
</evidence>
<organism evidence="1 2">
    <name type="scientific">Dendrosporobacter quercicolus</name>
    <dbReference type="NCBI Taxonomy" id="146817"/>
    <lineage>
        <taxon>Bacteria</taxon>
        <taxon>Bacillati</taxon>
        <taxon>Bacillota</taxon>
        <taxon>Negativicutes</taxon>
        <taxon>Selenomonadales</taxon>
        <taxon>Sporomusaceae</taxon>
        <taxon>Dendrosporobacter</taxon>
    </lineage>
</organism>
<name>A0A1G9X6Z4_9FIRM</name>
<dbReference type="AlphaFoldDB" id="A0A1G9X6Z4"/>
<keyword evidence="2" id="KW-1185">Reference proteome</keyword>
<evidence type="ECO:0000313" key="2">
    <source>
        <dbReference type="Proteomes" id="UP000214880"/>
    </source>
</evidence>
<dbReference type="Proteomes" id="UP000214880">
    <property type="component" value="Unassembled WGS sequence"/>
</dbReference>
<protein>
    <submittedName>
        <fullName evidence="1">Uncharacterized protein</fullName>
    </submittedName>
</protein>
<accession>A0A1G9X6Z4</accession>
<reference evidence="1 2" key="1">
    <citation type="submission" date="2016-10" db="EMBL/GenBank/DDBJ databases">
        <authorList>
            <person name="de Groot N.N."/>
        </authorList>
    </citation>
    <scope>NUCLEOTIDE SEQUENCE [LARGE SCALE GENOMIC DNA]</scope>
    <source>
        <strain evidence="1 2">DSM 1736</strain>
    </source>
</reference>